<name>A0A7M4DDP2_9MICO</name>
<dbReference type="Gene3D" id="3.40.190.10">
    <property type="entry name" value="Periplasmic binding protein-like II"/>
    <property type="match status" value="3"/>
</dbReference>
<dbReference type="PROSITE" id="PS51318">
    <property type="entry name" value="TAT"/>
    <property type="match status" value="1"/>
</dbReference>
<sequence length="558" mass="59191">MSPIRTTPRPSRPGVSRRSFLTIAGAAGLGATTLGGLTGCGPSGGSSGGAAESADLTLPTYQEATGAAPDLAGTAEGVQPGYLTFPQDFAATTDAPPLAQTATGLTETFATPPPAMGQNPFWQRLNSALGGDLDLIIGTDPGYPEKFATILASDDLPDMMWVPPNQGIPNVGQMLEAKFTDLTDYLSGDAVLEYPNLAALKPSSWQTAVVNGKIWGAPIPSTPFGQVMCANPRVWERVGGFTFTDMEDLFDKASEISDGNTFAFEPAVVNVLNVIGQCFGVPNAWRVNDDRTLTRANETEEYKAALEFVARLWAAGLIYQDLTLANPQPLVAQGTVGAFVSVGPIGVNQLRVHDPELQAVPLVPFAATSESRASYNMGYGTVGFTPFKQADESKIRELLALVNWLSAPFGSAEYVQKQFGAEGEDWTRDSAGDIQPTDSAQTNVPGLVSALNIMTSCETVLYTPGYGDDTRASHELEGQLLKQAMYSPVRGLYSDTNTRDGASIAVPVSDTVVDVITGRATIADFEAAIERYNRDGGDKIREEFEAILPDDVPVTPTA</sequence>
<dbReference type="InterPro" id="IPR006311">
    <property type="entry name" value="TAT_signal"/>
</dbReference>
<evidence type="ECO:0000313" key="2">
    <source>
        <dbReference type="Proteomes" id="UP000419743"/>
    </source>
</evidence>
<keyword evidence="2" id="KW-1185">Reference proteome</keyword>
<dbReference type="AlphaFoldDB" id="A0A7M4DDP2"/>
<evidence type="ECO:0008006" key="3">
    <source>
        <dbReference type="Google" id="ProtNLM"/>
    </source>
</evidence>
<accession>A0A7M4DDP2</accession>
<proteinExistence type="predicted"/>
<reference evidence="1 2" key="1">
    <citation type="submission" date="2019-11" db="EMBL/GenBank/DDBJ databases">
        <authorList>
            <person name="Criscuolo A."/>
        </authorList>
    </citation>
    <scope>NUCLEOTIDE SEQUENCE [LARGE SCALE GENOMIC DNA]</scope>
    <source>
        <strain evidence="1">CIP111667</strain>
    </source>
</reference>
<dbReference type="RefSeq" id="WP_156738809.1">
    <property type="nucleotide sequence ID" value="NZ_CACRYJ010000004.1"/>
</dbReference>
<comment type="caution">
    <text evidence="1">The sequence shown here is derived from an EMBL/GenBank/DDBJ whole genome shotgun (WGS) entry which is preliminary data.</text>
</comment>
<dbReference type="Proteomes" id="UP000419743">
    <property type="component" value="Unassembled WGS sequence"/>
</dbReference>
<dbReference type="EMBL" id="CACRYJ010000004">
    <property type="protein sequence ID" value="VZO34962.1"/>
    <property type="molecule type" value="Genomic_DNA"/>
</dbReference>
<protein>
    <recommendedName>
        <fullName evidence="3">Sugar ABC transporter substrate-binding protein</fullName>
    </recommendedName>
</protein>
<gene>
    <name evidence="1" type="ORF">HALOF300_00231</name>
</gene>
<evidence type="ECO:0000313" key="1">
    <source>
        <dbReference type="EMBL" id="VZO34962.1"/>
    </source>
</evidence>
<dbReference type="SUPFAM" id="SSF53850">
    <property type="entry name" value="Periplasmic binding protein-like II"/>
    <property type="match status" value="1"/>
</dbReference>
<organism evidence="1 2">
    <name type="scientific">Occultella aeris</name>
    <dbReference type="NCBI Taxonomy" id="2761496"/>
    <lineage>
        <taxon>Bacteria</taxon>
        <taxon>Bacillati</taxon>
        <taxon>Actinomycetota</taxon>
        <taxon>Actinomycetes</taxon>
        <taxon>Micrococcales</taxon>
        <taxon>Ruaniaceae</taxon>
        <taxon>Occultella</taxon>
    </lineage>
</organism>